<dbReference type="Gene3D" id="2.30.110.50">
    <property type="match status" value="1"/>
</dbReference>
<protein>
    <submittedName>
        <fullName evidence="6">Type VI secretion system secreted protein VgrG</fullName>
    </submittedName>
</protein>
<dbReference type="Pfam" id="PF05954">
    <property type="entry name" value="Phage_GPD"/>
    <property type="match status" value="1"/>
</dbReference>
<evidence type="ECO:0000256" key="1">
    <source>
        <dbReference type="ARBA" id="ARBA00004613"/>
    </source>
</evidence>
<proteinExistence type="inferred from homology"/>
<accession>A0A2W7IU08</accession>
<dbReference type="Pfam" id="PF22178">
    <property type="entry name" value="Gp5_trimer_C"/>
    <property type="match status" value="1"/>
</dbReference>
<name>A0A2W7IU08_9PROT</name>
<gene>
    <name evidence="6" type="ORF">C8P66_101211</name>
</gene>
<dbReference type="GO" id="GO:0005576">
    <property type="term" value="C:extracellular region"/>
    <property type="evidence" value="ECO:0007669"/>
    <property type="project" value="UniProtKB-SubCell"/>
</dbReference>
<evidence type="ECO:0000256" key="2">
    <source>
        <dbReference type="ARBA" id="ARBA00005558"/>
    </source>
</evidence>
<feature type="domain" description="Gp5/Type VI secretion system Vgr protein OB-fold" evidence="4">
    <location>
        <begin position="386"/>
        <end position="452"/>
    </location>
</feature>
<dbReference type="Gene3D" id="3.55.50.10">
    <property type="entry name" value="Baseplate protein-like domains"/>
    <property type="match status" value="1"/>
</dbReference>
<keyword evidence="7" id="KW-1185">Reference proteome</keyword>
<sequence length="672" mass="73143">MSEAQTLSQAERLLRIASPLGADTLTLRRLLVREAIGRPFTLEAEVVSTNLDIQPSALIGKPVTCTVARGHVEPRHFHGIVRGFSRIGAFGRELAAYRLEVVPRLWQLSRTGDCRIFQEQSVKDIATKVLGESDVAPVRWGGSVPTGVRVYCVQYNETDFDFLQRLLEEIGCGYFFEHKDNDHTLVICGANADYPLVPGDPQVVRPHADVFGALTEWRPLSGLQPGKVTSHDFDGLKPNTLLKSNAPTVLGTPNAASFEVFRWPGGQGVRPDADPSKLGMEGYESGADLISAAGNDPSVFAGGRLKVLEGLDVTAPTTWLVTEVLHEAFDETHLSGGNTAEYRNGMVVMKADRPWRPAVARPRPAMPGLHSAIVTGPSGEEIHCDEFGRIKVHFLWDRAGKTDDTSSCWVRVAQGFAGKWGGSWQLPRVGDEVLVGFIDGDPDRPVAIGSVYNAEQKPIYALPANKTQSGIKTKSSKGGGAANFNELRFEDKKGSEEINVQAEKDMTILVKNDRTETVGHDHTETIKNNKTETVKVDRTETVEGKHTETITGDHTTEIKQGNEKLTVKMGNMDTEVSMGNQSDKVKMGNKSTEVSLGNITEKASLGKIEVEAMQSITLKVGGSKIVIDQMGVTIEGMMIKVDAKLMLETKGLMSKHEASALQIIKGALVMIN</sequence>
<dbReference type="NCBIfam" id="TIGR01646">
    <property type="entry name" value="vgr_GE"/>
    <property type="match status" value="1"/>
</dbReference>
<dbReference type="Pfam" id="PF04717">
    <property type="entry name" value="Phage_base_V"/>
    <property type="match status" value="1"/>
</dbReference>
<dbReference type="OrthoDB" id="9762420at2"/>
<dbReference type="RefSeq" id="WP_158537050.1">
    <property type="nucleotide sequence ID" value="NZ_QKYU01000001.1"/>
</dbReference>
<organism evidence="6 7">
    <name type="scientific">Humitalea rosea</name>
    <dbReference type="NCBI Taxonomy" id="990373"/>
    <lineage>
        <taxon>Bacteria</taxon>
        <taxon>Pseudomonadati</taxon>
        <taxon>Pseudomonadota</taxon>
        <taxon>Alphaproteobacteria</taxon>
        <taxon>Acetobacterales</taxon>
        <taxon>Roseomonadaceae</taxon>
        <taxon>Humitalea</taxon>
    </lineage>
</organism>
<evidence type="ECO:0000256" key="3">
    <source>
        <dbReference type="ARBA" id="ARBA00022525"/>
    </source>
</evidence>
<dbReference type="PANTHER" id="PTHR32305:SF15">
    <property type="entry name" value="PROTEIN RHSA-RELATED"/>
    <property type="match status" value="1"/>
</dbReference>
<comment type="caution">
    <text evidence="6">The sequence shown here is derived from an EMBL/GenBank/DDBJ whole genome shotgun (WGS) entry which is preliminary data.</text>
</comment>
<evidence type="ECO:0000259" key="4">
    <source>
        <dbReference type="Pfam" id="PF04717"/>
    </source>
</evidence>
<feature type="domain" description="Gp5/Type VI secretion system Vgr C-terminal trimerisation" evidence="5">
    <location>
        <begin position="469"/>
        <end position="576"/>
    </location>
</feature>
<dbReference type="InterPro" id="IPR054030">
    <property type="entry name" value="Gp5_Vgr_C"/>
</dbReference>
<comment type="similarity">
    <text evidence="2">Belongs to the VgrG protein family.</text>
</comment>
<dbReference type="Gene3D" id="4.10.220.110">
    <property type="match status" value="1"/>
</dbReference>
<dbReference type="InterPro" id="IPR017847">
    <property type="entry name" value="T6SS_RhsGE_Vgr_subset"/>
</dbReference>
<dbReference type="NCBIfam" id="TIGR03361">
    <property type="entry name" value="VI_Rhs_Vgr"/>
    <property type="match status" value="1"/>
</dbReference>
<evidence type="ECO:0000313" key="6">
    <source>
        <dbReference type="EMBL" id="PZW50994.1"/>
    </source>
</evidence>
<dbReference type="InterPro" id="IPR037026">
    <property type="entry name" value="Vgr_OB-fold_dom_sf"/>
</dbReference>
<dbReference type="SUPFAM" id="SSF69349">
    <property type="entry name" value="Phage fibre proteins"/>
    <property type="match status" value="1"/>
</dbReference>
<keyword evidence="3" id="KW-0964">Secreted</keyword>
<dbReference type="SUPFAM" id="SSF69255">
    <property type="entry name" value="gp5 N-terminal domain-like"/>
    <property type="match status" value="1"/>
</dbReference>
<dbReference type="AlphaFoldDB" id="A0A2W7IU08"/>
<dbReference type="SUPFAM" id="SSF69279">
    <property type="entry name" value="Phage tail proteins"/>
    <property type="match status" value="2"/>
</dbReference>
<reference evidence="6 7" key="1">
    <citation type="submission" date="2018-06" db="EMBL/GenBank/DDBJ databases">
        <title>Genomic Encyclopedia of Archaeal and Bacterial Type Strains, Phase II (KMG-II): from individual species to whole genera.</title>
        <authorList>
            <person name="Goeker M."/>
        </authorList>
    </citation>
    <scope>NUCLEOTIDE SEQUENCE [LARGE SCALE GENOMIC DNA]</scope>
    <source>
        <strain evidence="6 7">DSM 24525</strain>
    </source>
</reference>
<evidence type="ECO:0000259" key="5">
    <source>
        <dbReference type="Pfam" id="PF22178"/>
    </source>
</evidence>
<dbReference type="InterPro" id="IPR006531">
    <property type="entry name" value="Gp5/Vgr_OB"/>
</dbReference>
<dbReference type="Proteomes" id="UP000249688">
    <property type="component" value="Unassembled WGS sequence"/>
</dbReference>
<dbReference type="EMBL" id="QKYU01000001">
    <property type="protein sequence ID" value="PZW50994.1"/>
    <property type="molecule type" value="Genomic_DNA"/>
</dbReference>
<evidence type="ECO:0000313" key="7">
    <source>
        <dbReference type="Proteomes" id="UP000249688"/>
    </source>
</evidence>
<dbReference type="InterPro" id="IPR050708">
    <property type="entry name" value="T6SS_VgrG/RHS"/>
</dbReference>
<comment type="subcellular location">
    <subcellularLocation>
        <location evidence="1">Secreted</location>
    </subcellularLocation>
</comment>
<dbReference type="Gene3D" id="2.40.50.230">
    <property type="entry name" value="Gp5 N-terminal domain"/>
    <property type="match status" value="1"/>
</dbReference>
<dbReference type="InterPro" id="IPR006533">
    <property type="entry name" value="T6SS_Vgr_RhsGE"/>
</dbReference>
<dbReference type="PANTHER" id="PTHR32305">
    <property type="match status" value="1"/>
</dbReference>